<sequence length="846" mass="93199">MTRASQHHRQQQQYELGLQKLHDVSLQVMEMQQQLEKLQPELAKSSVEIQQLMQVLTVKQEKAASTMSLVEAEERECKTQAEAAAAVERECQDHLAEAMPALLAAEEALKKLSKADITELKSMKAPPSGVVKVMEALCKLFGVPPIFVQVSPSLPRQADYWQTGKKHLLGSSRFLQRLLNFDRDTIAPNVMAAIAPYDDDADFDPEIVNKASVAATSLCLWVKALIAYDRANSAVRPRRAALQQAQSELHAAEAVLRDKKEELQQLETLITHLSQQYQQALQRSESLQQEAQTCERRLSVAEKLIASLGGERVRWNQSHELLKGKVARVTGDATLSAAFIEFGGIFRPSYRVRCLTAWQQALQKFGLQSTPDYSLQDALTSPQEVLRAEEPNLLRSLQLLMQCGAIVILECFSERLDPALNNLLEWKRPRNVSLSFGASSASEAAHTELDDGTSSTVALGRCGNSGACVQESVLDDLELLSTLRHAKAVSESCSERLQEQQKAQAAADATLSLYSPVARRAASLFQVLQQLESAHPMYLFSVQVFQQCFVDAVLSLQLRGAATHEELQQLQAPLVLPYVEDEKVQKSQDSSSGAPRAADTSWLSASSREKLEGLRRLGEPFSSLVSAVLDGHGDWEAALYEENPLASEWPDNWNQRLSLLQQTLLVQCIRPECLRSCLQQVSESELGTVLGEVTPLGLGEALESAGSKRPLLIMLGPGADPQAALLQHAEATHMRNKFVSVAMGKGQAINSAAESGQWVLLQNCHLGLGFLKQLSVIVSDLAMQTPHKDFRLILTTVPCDDFPSAILLQLQAAAPPDGLQPLPWSLLQHLVSEVNYGGRVTDEWDR</sequence>
<dbReference type="GO" id="GO:0030286">
    <property type="term" value="C:dynein complex"/>
    <property type="evidence" value="ECO:0007669"/>
    <property type="project" value="UniProtKB-KW"/>
</dbReference>
<evidence type="ECO:0000256" key="6">
    <source>
        <dbReference type="ARBA" id="ARBA00023017"/>
    </source>
</evidence>
<accession>U6KL79</accession>
<feature type="domain" description="Dynein heavy chain region D6 P-loop" evidence="11">
    <location>
        <begin position="708"/>
        <end position="808"/>
    </location>
</feature>
<keyword evidence="5" id="KW-0067">ATP-binding</keyword>
<feature type="domain" description="Dynein heavy chain coiled coil stalk" evidence="12">
    <location>
        <begin position="14"/>
        <end position="355"/>
    </location>
</feature>
<gene>
    <name evidence="13" type="ORF">EMH_0070470</name>
</gene>
<dbReference type="PANTHER" id="PTHR45703">
    <property type="entry name" value="DYNEIN HEAVY CHAIN"/>
    <property type="match status" value="1"/>
</dbReference>
<reference evidence="13" key="1">
    <citation type="submission" date="2013-10" db="EMBL/GenBank/DDBJ databases">
        <title>Genomic analysis of the causative agents of coccidiosis in chickens.</title>
        <authorList>
            <person name="Reid A.J."/>
            <person name="Blake D."/>
            <person name="Billington K."/>
            <person name="Browne H."/>
            <person name="Dunn M."/>
            <person name="Hung S."/>
            <person name="Kawahara F."/>
            <person name="Miranda-Saavedra D."/>
            <person name="Mourier T."/>
            <person name="Nagra H."/>
            <person name="Otto T.D."/>
            <person name="Rawlings N."/>
            <person name="Sanchez A."/>
            <person name="Sanders M."/>
            <person name="Subramaniam C."/>
            <person name="Tay Y."/>
            <person name="Dear P."/>
            <person name="Doerig C."/>
            <person name="Gruber A."/>
            <person name="Parkinson J."/>
            <person name="Shirley M."/>
            <person name="Wan K.L."/>
            <person name="Berriman M."/>
            <person name="Tomley F."/>
            <person name="Pain A."/>
        </authorList>
    </citation>
    <scope>NUCLEOTIDE SEQUENCE [LARGE SCALE GENOMIC DNA]</scope>
    <source>
        <strain evidence="13">Houghton</strain>
    </source>
</reference>
<name>U6KL79_9EIME</name>
<evidence type="ECO:0008006" key="15">
    <source>
        <dbReference type="Google" id="ProtNLM"/>
    </source>
</evidence>
<dbReference type="AlphaFoldDB" id="U6KL79"/>
<dbReference type="Pfam" id="PF03028">
    <property type="entry name" value="Dynein_heavy"/>
    <property type="match status" value="1"/>
</dbReference>
<dbReference type="PANTHER" id="PTHR45703:SF1">
    <property type="entry name" value="DYNEINS HEAVY CHAIN"/>
    <property type="match status" value="1"/>
</dbReference>
<dbReference type="Proteomes" id="UP000030744">
    <property type="component" value="Unassembled WGS sequence"/>
</dbReference>
<keyword evidence="7 10" id="KW-0175">Coiled coil</keyword>
<dbReference type="GO" id="GO:0007018">
    <property type="term" value="P:microtubule-based movement"/>
    <property type="evidence" value="ECO:0007669"/>
    <property type="project" value="InterPro"/>
</dbReference>
<evidence type="ECO:0000256" key="3">
    <source>
        <dbReference type="ARBA" id="ARBA00022701"/>
    </source>
</evidence>
<comment type="subcellular location">
    <subcellularLocation>
        <location evidence="1">Cytoplasm</location>
        <location evidence="1">Cytoskeleton</location>
    </subcellularLocation>
</comment>
<evidence type="ECO:0000256" key="4">
    <source>
        <dbReference type="ARBA" id="ARBA00022741"/>
    </source>
</evidence>
<dbReference type="RefSeq" id="XP_037878502.1">
    <property type="nucleotide sequence ID" value="XM_038022648.1"/>
</dbReference>
<keyword evidence="9" id="KW-0206">Cytoskeleton</keyword>
<evidence type="ECO:0000313" key="14">
    <source>
        <dbReference type="Proteomes" id="UP000030744"/>
    </source>
</evidence>
<evidence type="ECO:0000256" key="2">
    <source>
        <dbReference type="ARBA" id="ARBA00022490"/>
    </source>
</evidence>
<dbReference type="GO" id="GO:0045505">
    <property type="term" value="F:dynein intermediate chain binding"/>
    <property type="evidence" value="ECO:0007669"/>
    <property type="project" value="InterPro"/>
</dbReference>
<proteinExistence type="predicted"/>
<evidence type="ECO:0000256" key="1">
    <source>
        <dbReference type="ARBA" id="ARBA00004245"/>
    </source>
</evidence>
<dbReference type="GO" id="GO:0051959">
    <property type="term" value="F:dynein light intermediate chain binding"/>
    <property type="evidence" value="ECO:0007669"/>
    <property type="project" value="InterPro"/>
</dbReference>
<evidence type="ECO:0000256" key="9">
    <source>
        <dbReference type="ARBA" id="ARBA00023212"/>
    </source>
</evidence>
<evidence type="ECO:0000256" key="8">
    <source>
        <dbReference type="ARBA" id="ARBA00023175"/>
    </source>
</evidence>
<evidence type="ECO:0000259" key="12">
    <source>
        <dbReference type="Pfam" id="PF12777"/>
    </source>
</evidence>
<keyword evidence="14" id="KW-1185">Reference proteome</keyword>
<evidence type="ECO:0000256" key="5">
    <source>
        <dbReference type="ARBA" id="ARBA00022840"/>
    </source>
</evidence>
<dbReference type="GO" id="GO:0005874">
    <property type="term" value="C:microtubule"/>
    <property type="evidence" value="ECO:0007669"/>
    <property type="project" value="UniProtKB-KW"/>
</dbReference>
<evidence type="ECO:0000313" key="13">
    <source>
        <dbReference type="EMBL" id="CDJ36213.1"/>
    </source>
</evidence>
<protein>
    <recommendedName>
        <fullName evidence="15">Dynein heavy chain</fullName>
    </recommendedName>
</protein>
<evidence type="ECO:0000256" key="10">
    <source>
        <dbReference type="SAM" id="Coils"/>
    </source>
</evidence>
<keyword evidence="3" id="KW-0493">Microtubule</keyword>
<keyword evidence="2" id="KW-0963">Cytoplasm</keyword>
<dbReference type="Gene3D" id="1.20.920.20">
    <property type="match status" value="1"/>
</dbReference>
<dbReference type="GO" id="GO:0005524">
    <property type="term" value="F:ATP binding"/>
    <property type="evidence" value="ECO:0007669"/>
    <property type="project" value="UniProtKB-KW"/>
</dbReference>
<reference evidence="13" key="2">
    <citation type="submission" date="2013-10" db="EMBL/GenBank/DDBJ databases">
        <authorList>
            <person name="Aslett M."/>
        </authorList>
    </citation>
    <scope>NUCLEOTIDE SEQUENCE [LARGE SCALE GENOMIC DNA]</scope>
    <source>
        <strain evidence="13">Houghton</strain>
    </source>
</reference>
<keyword evidence="8" id="KW-0505">Motor protein</keyword>
<dbReference type="GeneID" id="60404243"/>
<evidence type="ECO:0000256" key="7">
    <source>
        <dbReference type="ARBA" id="ARBA00023054"/>
    </source>
</evidence>
<dbReference type="OrthoDB" id="441057at2759"/>
<dbReference type="InterPro" id="IPR024743">
    <property type="entry name" value="Dynein_HC_stalk"/>
</dbReference>
<keyword evidence="6" id="KW-0243">Dynein</keyword>
<dbReference type="Pfam" id="PF12777">
    <property type="entry name" value="MT"/>
    <property type="match status" value="1"/>
</dbReference>
<dbReference type="InterPro" id="IPR027417">
    <property type="entry name" value="P-loop_NTPase"/>
</dbReference>
<dbReference type="InterPro" id="IPR026983">
    <property type="entry name" value="DHC"/>
</dbReference>
<dbReference type="GO" id="GO:0008569">
    <property type="term" value="F:minus-end-directed microtubule motor activity"/>
    <property type="evidence" value="ECO:0007669"/>
    <property type="project" value="InterPro"/>
</dbReference>
<evidence type="ECO:0000259" key="11">
    <source>
        <dbReference type="Pfam" id="PF03028"/>
    </source>
</evidence>
<dbReference type="Gene3D" id="1.10.8.1220">
    <property type="match status" value="1"/>
</dbReference>
<keyword evidence="4" id="KW-0547">Nucleotide-binding</keyword>
<dbReference type="Gene3D" id="3.40.50.300">
    <property type="entry name" value="P-loop containing nucleotide triphosphate hydrolases"/>
    <property type="match status" value="1"/>
</dbReference>
<dbReference type="InterPro" id="IPR004273">
    <property type="entry name" value="Dynein_heavy_D6_P-loop"/>
</dbReference>
<dbReference type="FunFam" id="1.20.920.20:FF:000001">
    <property type="entry name" value="dynein heavy chain 2, axonemal"/>
    <property type="match status" value="1"/>
</dbReference>
<organism evidence="13 14">
    <name type="scientific">Eimeria mitis</name>
    <dbReference type="NCBI Taxonomy" id="44415"/>
    <lineage>
        <taxon>Eukaryota</taxon>
        <taxon>Sar</taxon>
        <taxon>Alveolata</taxon>
        <taxon>Apicomplexa</taxon>
        <taxon>Conoidasida</taxon>
        <taxon>Coccidia</taxon>
        <taxon>Eucoccidiorida</taxon>
        <taxon>Eimeriorina</taxon>
        <taxon>Eimeriidae</taxon>
        <taxon>Eimeria</taxon>
    </lineage>
</organism>
<feature type="coiled-coil region" evidence="10">
    <location>
        <begin position="242"/>
        <end position="304"/>
    </location>
</feature>
<dbReference type="EMBL" id="HG735640">
    <property type="protein sequence ID" value="CDJ36213.1"/>
    <property type="molecule type" value="Genomic_DNA"/>
</dbReference>
<dbReference type="VEuPathDB" id="ToxoDB:EMH_0070470"/>